<dbReference type="SUPFAM" id="SSF141571">
    <property type="entry name" value="Pentapeptide repeat-like"/>
    <property type="match status" value="1"/>
</dbReference>
<proteinExistence type="predicted"/>
<sequence>MKTLYEMIKDLTDITVEQDKISDYLENEALDLRGADLMGANLSWADLQGADLHGLI</sequence>
<dbReference type="EMBL" id="CP096246">
    <property type="protein sequence ID" value="WFG95422.1"/>
    <property type="molecule type" value="Genomic_DNA"/>
</dbReference>
<organism evidence="1 2">
    <name type="scientific">Spiroplasma citri</name>
    <dbReference type="NCBI Taxonomy" id="2133"/>
    <lineage>
        <taxon>Bacteria</taxon>
        <taxon>Bacillati</taxon>
        <taxon>Mycoplasmatota</taxon>
        <taxon>Mollicutes</taxon>
        <taxon>Entomoplasmatales</taxon>
        <taxon>Spiroplasmataceae</taxon>
        <taxon>Spiroplasma</taxon>
    </lineage>
</organism>
<keyword evidence="2" id="KW-1185">Reference proteome</keyword>
<dbReference type="Pfam" id="PF00805">
    <property type="entry name" value="Pentapeptide"/>
    <property type="match status" value="1"/>
</dbReference>
<protein>
    <submittedName>
        <fullName evidence="1">Pentapeptide repeat-containing protein</fullName>
    </submittedName>
</protein>
<dbReference type="RefSeq" id="WP_277938006.1">
    <property type="nucleotide sequence ID" value="NZ_CP096246.1"/>
</dbReference>
<dbReference type="Gene3D" id="2.160.20.80">
    <property type="entry name" value="E3 ubiquitin-protein ligase SopA"/>
    <property type="match status" value="1"/>
</dbReference>
<accession>A0AAX3SW79</accession>
<dbReference type="Proteomes" id="UP001214629">
    <property type="component" value="Chromosome"/>
</dbReference>
<name>A0AAX3SW79_SPICI</name>
<evidence type="ECO:0000313" key="2">
    <source>
        <dbReference type="Proteomes" id="UP001214629"/>
    </source>
</evidence>
<gene>
    <name evidence="1" type="ORF">M0C40_04820</name>
</gene>
<reference evidence="1 2" key="1">
    <citation type="submission" date="2022-04" db="EMBL/GenBank/DDBJ databases">
        <title>Whole genome of Spiroplasma citri.</title>
        <authorList>
            <person name="Khanchezar A."/>
            <person name="Izadpanah K."/>
            <person name="Taghavi M."/>
            <person name="Ghorbani A."/>
            <person name="Beven L."/>
        </authorList>
    </citation>
    <scope>NUCLEOTIDE SEQUENCE [LARGE SCALE GENOMIC DNA]</scope>
    <source>
        <strain evidence="1 2">D4</strain>
    </source>
</reference>
<evidence type="ECO:0000313" key="1">
    <source>
        <dbReference type="EMBL" id="WFG95422.1"/>
    </source>
</evidence>
<dbReference type="AlphaFoldDB" id="A0AAX3SW79"/>
<dbReference type="InterPro" id="IPR001646">
    <property type="entry name" value="5peptide_repeat"/>
</dbReference>